<keyword evidence="4" id="KW-1185">Reference proteome</keyword>
<dbReference type="KEGG" id="gom:D7316_04962"/>
<gene>
    <name evidence="3" type="ORF">D7316_04962</name>
</gene>
<organism evidence="3 4">
    <name type="scientific">Gordonia insulae</name>
    <dbReference type="NCBI Taxonomy" id="2420509"/>
    <lineage>
        <taxon>Bacteria</taxon>
        <taxon>Bacillati</taxon>
        <taxon>Actinomycetota</taxon>
        <taxon>Actinomycetes</taxon>
        <taxon>Mycobacteriales</taxon>
        <taxon>Gordoniaceae</taxon>
        <taxon>Gordonia</taxon>
    </lineage>
</organism>
<proteinExistence type="predicted"/>
<dbReference type="EMBL" id="CP033972">
    <property type="protein sequence ID" value="AZG48345.1"/>
    <property type="molecule type" value="Genomic_DNA"/>
</dbReference>
<evidence type="ECO:0000313" key="3">
    <source>
        <dbReference type="EMBL" id="AZG48345.1"/>
    </source>
</evidence>
<dbReference type="Pfam" id="PF14542">
    <property type="entry name" value="Acetyltransf_CG"/>
    <property type="match status" value="1"/>
</dbReference>
<dbReference type="Gene3D" id="3.40.630.30">
    <property type="match status" value="1"/>
</dbReference>
<dbReference type="OrthoDB" id="5405911at2"/>
<dbReference type="AlphaFoldDB" id="A0A3G8JUE8"/>
<feature type="domain" description="N-acetyltransferase" evidence="2">
    <location>
        <begin position="13"/>
        <end position="109"/>
    </location>
</feature>
<name>A0A3G8JUE8_9ACTN</name>
<dbReference type="SUPFAM" id="SSF55729">
    <property type="entry name" value="Acyl-CoA N-acyltransferases (Nat)"/>
    <property type="match status" value="1"/>
</dbReference>
<feature type="compositionally biased region" description="Polar residues" evidence="1">
    <location>
        <begin position="1"/>
        <end position="14"/>
    </location>
</feature>
<evidence type="ECO:0000256" key="1">
    <source>
        <dbReference type="SAM" id="MobiDB-lite"/>
    </source>
</evidence>
<dbReference type="InterPro" id="IPR031165">
    <property type="entry name" value="GNAT_YJDJ"/>
</dbReference>
<accession>A0A3G8JUE8</accession>
<evidence type="ECO:0000259" key="2">
    <source>
        <dbReference type="PROSITE" id="PS51729"/>
    </source>
</evidence>
<evidence type="ECO:0000313" key="4">
    <source>
        <dbReference type="Proteomes" id="UP000271469"/>
    </source>
</evidence>
<sequence>MVTDKTGAQTSVADNSAEHRYEISVPDTESARTVVAGFTAYRDRDVESGAERVFFHTEVAEEFGGRGLGTILIREALDDTRAQGRAIVGVCPMVAAFLRKNPGYADATHPVTPDVLHWLDTALR</sequence>
<reference evidence="3 4" key="1">
    <citation type="submission" date="2018-11" db="EMBL/GenBank/DDBJ databases">
        <title>Gordonia insulae sp. nov., isolated from an island soil.</title>
        <authorList>
            <person name="Kim Y.S."/>
            <person name="Kim S.B."/>
        </authorList>
    </citation>
    <scope>NUCLEOTIDE SEQUENCE [LARGE SCALE GENOMIC DNA]</scope>
    <source>
        <strain evidence="3 4">MMS17-SY073</strain>
    </source>
</reference>
<dbReference type="CDD" id="cd04301">
    <property type="entry name" value="NAT_SF"/>
    <property type="match status" value="1"/>
</dbReference>
<protein>
    <recommendedName>
        <fullName evidence="2">N-acetyltransferase domain-containing protein</fullName>
    </recommendedName>
</protein>
<dbReference type="Proteomes" id="UP000271469">
    <property type="component" value="Chromosome"/>
</dbReference>
<dbReference type="PROSITE" id="PS51729">
    <property type="entry name" value="GNAT_YJDJ"/>
    <property type="match status" value="1"/>
</dbReference>
<dbReference type="RefSeq" id="WP_124710563.1">
    <property type="nucleotide sequence ID" value="NZ_CP033972.1"/>
</dbReference>
<feature type="region of interest" description="Disordered" evidence="1">
    <location>
        <begin position="1"/>
        <end position="24"/>
    </location>
</feature>
<dbReference type="InterPro" id="IPR016181">
    <property type="entry name" value="Acyl_CoA_acyltransferase"/>
</dbReference>